<feature type="transmembrane region" description="Helical" evidence="6">
    <location>
        <begin position="282"/>
        <end position="301"/>
    </location>
</feature>
<dbReference type="CDD" id="cd17324">
    <property type="entry name" value="MFS_NepI_like"/>
    <property type="match status" value="1"/>
</dbReference>
<feature type="transmembrane region" description="Helical" evidence="6">
    <location>
        <begin position="112"/>
        <end position="133"/>
    </location>
</feature>
<dbReference type="PANTHER" id="PTHR43124:SF5">
    <property type="entry name" value="PURINE RIBONUCLEOSIDE EFFLUX PUMP NEPI"/>
    <property type="match status" value="1"/>
</dbReference>
<keyword evidence="2" id="KW-1003">Cell membrane</keyword>
<protein>
    <submittedName>
        <fullName evidence="8">Predicted arabinose efflux permease, MFS family</fullName>
    </submittedName>
</protein>
<feature type="transmembrane region" description="Helical" evidence="6">
    <location>
        <begin position="176"/>
        <end position="196"/>
    </location>
</feature>
<evidence type="ECO:0000256" key="5">
    <source>
        <dbReference type="ARBA" id="ARBA00023136"/>
    </source>
</evidence>
<dbReference type="InterPro" id="IPR020846">
    <property type="entry name" value="MFS_dom"/>
</dbReference>
<gene>
    <name evidence="8" type="ORF">SAMN05428971_2267</name>
</gene>
<dbReference type="InterPro" id="IPR036259">
    <property type="entry name" value="MFS_trans_sf"/>
</dbReference>
<evidence type="ECO:0000256" key="6">
    <source>
        <dbReference type="SAM" id="Phobius"/>
    </source>
</evidence>
<accession>A0A1I5CAC1</accession>
<evidence type="ECO:0000259" key="7">
    <source>
        <dbReference type="PROSITE" id="PS50850"/>
    </source>
</evidence>
<feature type="transmembrane region" description="Helical" evidence="6">
    <location>
        <begin position="342"/>
        <end position="364"/>
    </location>
</feature>
<feature type="transmembrane region" description="Helical" evidence="6">
    <location>
        <begin position="60"/>
        <end position="79"/>
    </location>
</feature>
<dbReference type="SUPFAM" id="SSF103473">
    <property type="entry name" value="MFS general substrate transporter"/>
    <property type="match status" value="1"/>
</dbReference>
<feature type="transmembrane region" description="Helical" evidence="6">
    <location>
        <begin position="86"/>
        <end position="106"/>
    </location>
</feature>
<sequence>MSLTTEVADEVSSPTRPAWGAVFAMAFGVFSLITAEFLPVSLLTPMAHSLGVSEGQAGQTVTITALVALFTSLVTGSVTRRIDRRIVMLVFLLLLIASALMVAFAADLTVILLARVLLGMAIGGFWTLSTAITMRLVPSDQVPRALSIVFSGISLATIIATPLGSYLGGLVGWRNIFMLTAGLGAVALLWQFFTLPAMPAENKARNGGVLALLRIGVMRWGMLAVIMMFTGHFAFFTYLRPFLEGVAQLNLNQLSLALLAFGVANFFGTSLAGFLVTRSVSLTLSGMALLMSVTALMLVSFGDVSWLVGVGVAIWGMAFGSMPTGWSTWISRAVPDDAESGGGLLVATIQLAITVGAAAGGWMFDLRGAGGVFVASGVLMLLAALTIFSRVRHHG</sequence>
<keyword evidence="5 6" id="KW-0472">Membrane</keyword>
<dbReference type="RefSeq" id="WP_090963754.1">
    <property type="nucleotide sequence ID" value="NZ_FOVG01000002.1"/>
</dbReference>
<reference evidence="9" key="1">
    <citation type="submission" date="2016-10" db="EMBL/GenBank/DDBJ databases">
        <authorList>
            <person name="Varghese N."/>
            <person name="Submissions S."/>
        </authorList>
    </citation>
    <scope>NUCLEOTIDE SEQUENCE [LARGE SCALE GENOMIC DNA]</scope>
    <source>
        <strain evidence="9">OV426</strain>
    </source>
</reference>
<organism evidence="8 9">
    <name type="scientific">Candidatus Pantoea varia</name>
    <dbReference type="NCBI Taxonomy" id="1881036"/>
    <lineage>
        <taxon>Bacteria</taxon>
        <taxon>Pseudomonadati</taxon>
        <taxon>Pseudomonadota</taxon>
        <taxon>Gammaproteobacteria</taxon>
        <taxon>Enterobacterales</taxon>
        <taxon>Erwiniaceae</taxon>
        <taxon>Pantoea</taxon>
    </lineage>
</organism>
<feature type="domain" description="Major facilitator superfamily (MFS) profile" evidence="7">
    <location>
        <begin position="21"/>
        <end position="395"/>
    </location>
</feature>
<dbReference type="GO" id="GO:0005886">
    <property type="term" value="C:plasma membrane"/>
    <property type="evidence" value="ECO:0007669"/>
    <property type="project" value="UniProtKB-SubCell"/>
</dbReference>
<dbReference type="Gene3D" id="1.20.1250.20">
    <property type="entry name" value="MFS general substrate transporter like domains"/>
    <property type="match status" value="1"/>
</dbReference>
<keyword evidence="9" id="KW-1185">Reference proteome</keyword>
<keyword evidence="3 6" id="KW-0812">Transmembrane</keyword>
<evidence type="ECO:0000256" key="2">
    <source>
        <dbReference type="ARBA" id="ARBA00022475"/>
    </source>
</evidence>
<evidence type="ECO:0000256" key="4">
    <source>
        <dbReference type="ARBA" id="ARBA00022989"/>
    </source>
</evidence>
<dbReference type="PANTHER" id="PTHR43124">
    <property type="entry name" value="PURINE EFFLUX PUMP PBUE"/>
    <property type="match status" value="1"/>
</dbReference>
<dbReference type="PROSITE" id="PS50850">
    <property type="entry name" value="MFS"/>
    <property type="match status" value="1"/>
</dbReference>
<dbReference type="InterPro" id="IPR050189">
    <property type="entry name" value="MFS_Efflux_Transporters"/>
</dbReference>
<evidence type="ECO:0000313" key="8">
    <source>
        <dbReference type="EMBL" id="SFN83722.1"/>
    </source>
</evidence>
<dbReference type="OrthoDB" id="9812189at2"/>
<feature type="transmembrane region" description="Helical" evidence="6">
    <location>
        <begin position="217"/>
        <end position="236"/>
    </location>
</feature>
<proteinExistence type="predicted"/>
<comment type="subcellular location">
    <subcellularLocation>
        <location evidence="1">Cell membrane</location>
        <topology evidence="1">Multi-pass membrane protein</topology>
    </subcellularLocation>
</comment>
<evidence type="ECO:0000256" key="1">
    <source>
        <dbReference type="ARBA" id="ARBA00004651"/>
    </source>
</evidence>
<feature type="transmembrane region" description="Helical" evidence="6">
    <location>
        <begin position="145"/>
        <end position="164"/>
    </location>
</feature>
<dbReference type="AlphaFoldDB" id="A0A1I5CAC1"/>
<feature type="transmembrane region" description="Helical" evidence="6">
    <location>
        <begin position="307"/>
        <end position="330"/>
    </location>
</feature>
<feature type="transmembrane region" description="Helical" evidence="6">
    <location>
        <begin position="21"/>
        <end position="40"/>
    </location>
</feature>
<feature type="transmembrane region" description="Helical" evidence="6">
    <location>
        <begin position="256"/>
        <end position="275"/>
    </location>
</feature>
<evidence type="ECO:0000256" key="3">
    <source>
        <dbReference type="ARBA" id="ARBA00022692"/>
    </source>
</evidence>
<dbReference type="EMBL" id="FOVG01000002">
    <property type="protein sequence ID" value="SFN83722.1"/>
    <property type="molecule type" value="Genomic_DNA"/>
</dbReference>
<dbReference type="Pfam" id="PF07690">
    <property type="entry name" value="MFS_1"/>
    <property type="match status" value="1"/>
</dbReference>
<feature type="transmembrane region" description="Helical" evidence="6">
    <location>
        <begin position="370"/>
        <end position="388"/>
    </location>
</feature>
<evidence type="ECO:0000313" key="9">
    <source>
        <dbReference type="Proteomes" id="UP000198968"/>
    </source>
</evidence>
<dbReference type="GO" id="GO:0022857">
    <property type="term" value="F:transmembrane transporter activity"/>
    <property type="evidence" value="ECO:0007669"/>
    <property type="project" value="InterPro"/>
</dbReference>
<dbReference type="InterPro" id="IPR011701">
    <property type="entry name" value="MFS"/>
</dbReference>
<dbReference type="Proteomes" id="UP000198968">
    <property type="component" value="Unassembled WGS sequence"/>
</dbReference>
<keyword evidence="4 6" id="KW-1133">Transmembrane helix</keyword>
<name>A0A1I5CAC1_9GAMM</name>